<name>A0A939QF75_9MICO</name>
<keyword evidence="2" id="KW-0472">Membrane</keyword>
<gene>
    <name evidence="4" type="ORF">J4H85_13570</name>
</gene>
<keyword evidence="2" id="KW-1133">Transmembrane helix</keyword>
<dbReference type="Gene3D" id="3.30.70.2390">
    <property type="match status" value="1"/>
</dbReference>
<sequence>MRGRVGAHRVVARPRNAWRFVIAGVVGFLLLTGLGIFTVERIGANLGLDERIGGSSETAQIEPELDPEASVAVLNGTDTPYLAEGVGQVIGDGDLGVIVFAGNAAEDDVSISGVFYEDEADIPAAEGLARELGGLSIYQSNGYASYGARLVVLLGTDYGGPGADEATELEQSTSENTIPGTESPDADAGVEADAAADATADIDGGVDASGDVPVQ</sequence>
<feature type="domain" description="LytR/CpsA/Psr regulator C-terminal" evidence="3">
    <location>
        <begin position="69"/>
        <end position="158"/>
    </location>
</feature>
<keyword evidence="2" id="KW-0812">Transmembrane</keyword>
<protein>
    <submittedName>
        <fullName evidence="4">LytR C-terminal domain-containing protein</fullName>
    </submittedName>
</protein>
<feature type="transmembrane region" description="Helical" evidence="2">
    <location>
        <begin position="20"/>
        <end position="39"/>
    </location>
</feature>
<proteinExistence type="predicted"/>
<feature type="region of interest" description="Disordered" evidence="1">
    <location>
        <begin position="162"/>
        <end position="215"/>
    </location>
</feature>
<evidence type="ECO:0000256" key="1">
    <source>
        <dbReference type="SAM" id="MobiDB-lite"/>
    </source>
</evidence>
<evidence type="ECO:0000259" key="3">
    <source>
        <dbReference type="Pfam" id="PF13399"/>
    </source>
</evidence>
<dbReference type="Pfam" id="PF13399">
    <property type="entry name" value="LytR_C"/>
    <property type="match status" value="1"/>
</dbReference>
<evidence type="ECO:0000313" key="4">
    <source>
        <dbReference type="EMBL" id="MBO2991025.1"/>
    </source>
</evidence>
<dbReference type="AlphaFoldDB" id="A0A939QF75"/>
<dbReference type="Proteomes" id="UP000668403">
    <property type="component" value="Unassembled WGS sequence"/>
</dbReference>
<evidence type="ECO:0000256" key="2">
    <source>
        <dbReference type="SAM" id="Phobius"/>
    </source>
</evidence>
<feature type="compositionally biased region" description="Polar residues" evidence="1">
    <location>
        <begin position="169"/>
        <end position="180"/>
    </location>
</feature>
<feature type="compositionally biased region" description="Low complexity" evidence="1">
    <location>
        <begin position="191"/>
        <end position="208"/>
    </location>
</feature>
<organism evidence="4 5">
    <name type="scientific">Leucobacter tardus</name>
    <dbReference type="NCBI Taxonomy" id="501483"/>
    <lineage>
        <taxon>Bacteria</taxon>
        <taxon>Bacillati</taxon>
        <taxon>Actinomycetota</taxon>
        <taxon>Actinomycetes</taxon>
        <taxon>Micrococcales</taxon>
        <taxon>Microbacteriaceae</taxon>
        <taxon>Leucobacter</taxon>
    </lineage>
</organism>
<evidence type="ECO:0000313" key="5">
    <source>
        <dbReference type="Proteomes" id="UP000668403"/>
    </source>
</evidence>
<accession>A0A939QF75</accession>
<dbReference type="EMBL" id="JAGFBF010000006">
    <property type="protein sequence ID" value="MBO2991025.1"/>
    <property type="molecule type" value="Genomic_DNA"/>
</dbReference>
<comment type="caution">
    <text evidence="4">The sequence shown here is derived from an EMBL/GenBank/DDBJ whole genome shotgun (WGS) entry which is preliminary data.</text>
</comment>
<keyword evidence="5" id="KW-1185">Reference proteome</keyword>
<dbReference type="InterPro" id="IPR027381">
    <property type="entry name" value="LytR/CpsA/Psr_C"/>
</dbReference>
<reference evidence="4" key="1">
    <citation type="submission" date="2021-03" db="EMBL/GenBank/DDBJ databases">
        <title>Leucobacter chromiisoli sp. nov., isolated from chromium-containing soil of chemical plant.</title>
        <authorList>
            <person name="Xu Z."/>
        </authorList>
    </citation>
    <scope>NUCLEOTIDE SEQUENCE</scope>
    <source>
        <strain evidence="4">K 70/01</strain>
    </source>
</reference>